<dbReference type="Proteomes" id="UP000176628">
    <property type="component" value="Unassembled WGS sequence"/>
</dbReference>
<sequence>MAASERKILFLDSDRAGPHPEGICPEALKMRDELLRIEDVEHGKTYQGRCSRRKGVIKGCLIELIPTEYQKKDE</sequence>
<name>A0A1F5G223_9BACT</name>
<dbReference type="EMBL" id="MFAV01000041">
    <property type="protein sequence ID" value="OGD85899.1"/>
    <property type="molecule type" value="Genomic_DNA"/>
</dbReference>
<protein>
    <submittedName>
        <fullName evidence="1">Uncharacterized protein</fullName>
    </submittedName>
</protein>
<proteinExistence type="predicted"/>
<organism evidence="1 2">
    <name type="scientific">Candidatus Curtissbacteria bacterium RBG_16_39_7</name>
    <dbReference type="NCBI Taxonomy" id="1797707"/>
    <lineage>
        <taxon>Bacteria</taxon>
        <taxon>Candidatus Curtissiibacteriota</taxon>
    </lineage>
</organism>
<reference evidence="1 2" key="1">
    <citation type="journal article" date="2016" name="Nat. Commun.">
        <title>Thousands of microbial genomes shed light on interconnected biogeochemical processes in an aquifer system.</title>
        <authorList>
            <person name="Anantharaman K."/>
            <person name="Brown C.T."/>
            <person name="Hug L.A."/>
            <person name="Sharon I."/>
            <person name="Castelle C.J."/>
            <person name="Probst A.J."/>
            <person name="Thomas B.C."/>
            <person name="Singh A."/>
            <person name="Wilkins M.J."/>
            <person name="Karaoz U."/>
            <person name="Brodie E.L."/>
            <person name="Williams K.H."/>
            <person name="Hubbard S.S."/>
            <person name="Banfield J.F."/>
        </authorList>
    </citation>
    <scope>NUCLEOTIDE SEQUENCE [LARGE SCALE GENOMIC DNA]</scope>
</reference>
<evidence type="ECO:0000313" key="2">
    <source>
        <dbReference type="Proteomes" id="UP000176628"/>
    </source>
</evidence>
<evidence type="ECO:0000313" key="1">
    <source>
        <dbReference type="EMBL" id="OGD85899.1"/>
    </source>
</evidence>
<dbReference type="AlphaFoldDB" id="A0A1F5G223"/>
<accession>A0A1F5G223</accession>
<gene>
    <name evidence="1" type="ORF">A2Z23_02985</name>
</gene>
<comment type="caution">
    <text evidence="1">The sequence shown here is derived from an EMBL/GenBank/DDBJ whole genome shotgun (WGS) entry which is preliminary data.</text>
</comment>